<sequence length="159" mass="17958">MAPTYVNERGISLTRNLAAPPDLVWQAWTDPDYLVWFFNPGMTPSQPTTVDLRVGGAWRQHMVVNDETQYMTGGVYREIVPKQKLVFEWGAADGWPELNPDLALLATVQLRPEGEGTRMDFRLQLPDQMSDEEAGKWLGMGIDHGWGMTIDRLVAQLAK</sequence>
<proteinExistence type="inferred from homology"/>
<gene>
    <name evidence="3" type="ORF">P0Y65_17960</name>
</gene>
<dbReference type="Pfam" id="PF08327">
    <property type="entry name" value="AHSA1"/>
    <property type="match status" value="1"/>
</dbReference>
<comment type="similarity">
    <text evidence="1">Belongs to the AHA1 family.</text>
</comment>
<dbReference type="Proteomes" id="UP001217476">
    <property type="component" value="Chromosome"/>
</dbReference>
<dbReference type="EMBL" id="CP119312">
    <property type="protein sequence ID" value="WEK04048.1"/>
    <property type="molecule type" value="Genomic_DNA"/>
</dbReference>
<dbReference type="InterPro" id="IPR023393">
    <property type="entry name" value="START-like_dom_sf"/>
</dbReference>
<evidence type="ECO:0000259" key="2">
    <source>
        <dbReference type="Pfam" id="PF08327"/>
    </source>
</evidence>
<evidence type="ECO:0000313" key="3">
    <source>
        <dbReference type="EMBL" id="WEK04048.1"/>
    </source>
</evidence>
<reference evidence="3" key="1">
    <citation type="submission" date="2023-03" db="EMBL/GenBank/DDBJ databases">
        <title>Andean soil-derived lignocellulolytic bacterial consortium as a source of novel taxa and putative plastic-active enzymes.</title>
        <authorList>
            <person name="Diaz-Garcia L."/>
            <person name="Chuvochina M."/>
            <person name="Feuerriegel G."/>
            <person name="Bunk B."/>
            <person name="Sproer C."/>
            <person name="Streit W.R."/>
            <person name="Rodriguez L.M."/>
            <person name="Overmann J."/>
            <person name="Jimenez D.J."/>
        </authorList>
    </citation>
    <scope>NUCLEOTIDE SEQUENCE</scope>
    <source>
        <strain evidence="3">MAG 4196</strain>
    </source>
</reference>
<evidence type="ECO:0000256" key="1">
    <source>
        <dbReference type="ARBA" id="ARBA00006817"/>
    </source>
</evidence>
<dbReference type="Gene3D" id="3.30.530.20">
    <property type="match status" value="1"/>
</dbReference>
<dbReference type="CDD" id="cd07814">
    <property type="entry name" value="SRPBCC_CalC_Aha1-like"/>
    <property type="match status" value="1"/>
</dbReference>
<feature type="domain" description="Activator of Hsp90 ATPase homologue 1/2-like C-terminal" evidence="2">
    <location>
        <begin position="18"/>
        <end position="157"/>
    </location>
</feature>
<name>A0AAJ5VSK5_9HYPH</name>
<dbReference type="InterPro" id="IPR013538">
    <property type="entry name" value="ASHA1/2-like_C"/>
</dbReference>
<evidence type="ECO:0000313" key="4">
    <source>
        <dbReference type="Proteomes" id="UP001217476"/>
    </source>
</evidence>
<protein>
    <submittedName>
        <fullName evidence="3">SRPBCC domain-containing protein</fullName>
    </submittedName>
</protein>
<dbReference type="AlphaFoldDB" id="A0AAJ5VSK5"/>
<dbReference type="SUPFAM" id="SSF55961">
    <property type="entry name" value="Bet v1-like"/>
    <property type="match status" value="1"/>
</dbReference>
<organism evidence="3 4">
    <name type="scientific">Candidatus Devosia phytovorans</name>
    <dbReference type="NCBI Taxonomy" id="3121372"/>
    <lineage>
        <taxon>Bacteria</taxon>
        <taxon>Pseudomonadati</taxon>
        <taxon>Pseudomonadota</taxon>
        <taxon>Alphaproteobacteria</taxon>
        <taxon>Hyphomicrobiales</taxon>
        <taxon>Devosiaceae</taxon>
        <taxon>Devosia</taxon>
    </lineage>
</organism>
<accession>A0AAJ5VSK5</accession>